<evidence type="ECO:0000256" key="2">
    <source>
        <dbReference type="ARBA" id="ARBA00022801"/>
    </source>
</evidence>
<feature type="region of interest" description="Disordered" evidence="3">
    <location>
        <begin position="354"/>
        <end position="375"/>
    </location>
</feature>
<keyword evidence="1" id="KW-0645">Protease</keyword>
<dbReference type="AlphaFoldDB" id="A0A6J7QLK8"/>
<feature type="compositionally biased region" description="Pro residues" evidence="3">
    <location>
        <begin position="25"/>
        <end position="38"/>
    </location>
</feature>
<evidence type="ECO:0000256" key="4">
    <source>
        <dbReference type="SAM" id="Phobius"/>
    </source>
</evidence>
<keyword evidence="4" id="KW-0472">Membrane</keyword>
<dbReference type="PRINTS" id="PR00834">
    <property type="entry name" value="PROTEASES2C"/>
</dbReference>
<feature type="region of interest" description="Disordered" evidence="3">
    <location>
        <begin position="79"/>
        <end position="120"/>
    </location>
</feature>
<dbReference type="GO" id="GO:0004252">
    <property type="term" value="F:serine-type endopeptidase activity"/>
    <property type="evidence" value="ECO:0007669"/>
    <property type="project" value="InterPro"/>
</dbReference>
<feature type="region of interest" description="Disordered" evidence="3">
    <location>
        <begin position="1"/>
        <end position="52"/>
    </location>
</feature>
<dbReference type="PANTHER" id="PTHR43343">
    <property type="entry name" value="PEPTIDASE S12"/>
    <property type="match status" value="1"/>
</dbReference>
<gene>
    <name evidence="5" type="ORF">UFOPK4098_00613</name>
    <name evidence="6" type="ORF">UFOPK4347_00637</name>
</gene>
<feature type="compositionally biased region" description="Low complexity" evidence="3">
    <location>
        <begin position="89"/>
        <end position="103"/>
    </location>
</feature>
<dbReference type="EMBL" id="CAFBPN010000022">
    <property type="protein sequence ID" value="CAB5016523.1"/>
    <property type="molecule type" value="Genomic_DNA"/>
</dbReference>
<sequence length="472" mass="47700">MTLTPPNSPEFPGEEPRSRTWRDIPPAPPLGSPLPPPSHISGAGVHEPAPTQKSRKKLVGIIAGAVFLIGAVAVVASQGGSDSTDADEVTSTTTEVSKSASTVPNSTVAPGNTSPSVGAAGSPQAIAQAVGPAVVQIDDNGSIGSGVIYNKSGLILTAHHVVANSSTVTVVFADGTKVEGRVVGRQPARDLAIVAVTSEKELTAAQLADTSNLAIGQPVVALGSPFGYQASVTSGIISGLNRQLKLTNLTLTGLIQTDAAINPGNSGGPLIDASNKVIGINTAIATASGGSNGVGFAVPVNDAKELQEKVEAAGGAKAPTIDAPESSSSEIPGFDFQMPDSLNDLFGDLFKQFNDPGTDGGTGNNGGTTQENTGFLEVNPLPSGWSKMGDSSFLNTAPTGEEGVHSITLIGPSGQVNVSGTKGSRSSQVAEQYKGNGIIRKIGKDITVVVEGFGDVSSKDLKTIADAVKEKK</sequence>
<dbReference type="EMBL" id="CAFBQU010000011">
    <property type="protein sequence ID" value="CAB5063750.1"/>
    <property type="molecule type" value="Genomic_DNA"/>
</dbReference>
<dbReference type="PANTHER" id="PTHR43343:SF3">
    <property type="entry name" value="PROTEASE DO-LIKE 8, CHLOROPLASTIC"/>
    <property type="match status" value="1"/>
</dbReference>
<keyword evidence="2" id="KW-0378">Hydrolase</keyword>
<dbReference type="InterPro" id="IPR051201">
    <property type="entry name" value="Chloro_Bact_Ser_Proteases"/>
</dbReference>
<name>A0A6J7QLK8_9ZZZZ</name>
<evidence type="ECO:0000256" key="3">
    <source>
        <dbReference type="SAM" id="MobiDB-lite"/>
    </source>
</evidence>
<dbReference type="GO" id="GO:0006508">
    <property type="term" value="P:proteolysis"/>
    <property type="evidence" value="ECO:0007669"/>
    <property type="project" value="UniProtKB-KW"/>
</dbReference>
<evidence type="ECO:0000256" key="1">
    <source>
        <dbReference type="ARBA" id="ARBA00022670"/>
    </source>
</evidence>
<dbReference type="Pfam" id="PF13365">
    <property type="entry name" value="Trypsin_2"/>
    <property type="match status" value="1"/>
</dbReference>
<evidence type="ECO:0000313" key="5">
    <source>
        <dbReference type="EMBL" id="CAB5016523.1"/>
    </source>
</evidence>
<dbReference type="SUPFAM" id="SSF50494">
    <property type="entry name" value="Trypsin-like serine proteases"/>
    <property type="match status" value="1"/>
</dbReference>
<protein>
    <submittedName>
        <fullName evidence="5">Unannotated protein</fullName>
    </submittedName>
</protein>
<keyword evidence="4" id="KW-0812">Transmembrane</keyword>
<evidence type="ECO:0000313" key="6">
    <source>
        <dbReference type="EMBL" id="CAB5063750.1"/>
    </source>
</evidence>
<keyword evidence="4" id="KW-1133">Transmembrane helix</keyword>
<dbReference type="InterPro" id="IPR009003">
    <property type="entry name" value="Peptidase_S1_PA"/>
</dbReference>
<organism evidence="5">
    <name type="scientific">freshwater metagenome</name>
    <dbReference type="NCBI Taxonomy" id="449393"/>
    <lineage>
        <taxon>unclassified sequences</taxon>
        <taxon>metagenomes</taxon>
        <taxon>ecological metagenomes</taxon>
    </lineage>
</organism>
<feature type="transmembrane region" description="Helical" evidence="4">
    <location>
        <begin position="58"/>
        <end position="76"/>
    </location>
</feature>
<accession>A0A6J7QLK8</accession>
<proteinExistence type="predicted"/>
<dbReference type="Gene3D" id="2.40.10.120">
    <property type="match status" value="1"/>
</dbReference>
<reference evidence="5" key="1">
    <citation type="submission" date="2020-05" db="EMBL/GenBank/DDBJ databases">
        <authorList>
            <person name="Chiriac C."/>
            <person name="Salcher M."/>
            <person name="Ghai R."/>
            <person name="Kavagutti S V."/>
        </authorList>
    </citation>
    <scope>NUCLEOTIDE SEQUENCE</scope>
</reference>
<feature type="compositionally biased region" description="Polar residues" evidence="3">
    <location>
        <begin position="104"/>
        <end position="116"/>
    </location>
</feature>
<dbReference type="InterPro" id="IPR001940">
    <property type="entry name" value="Peptidase_S1C"/>
</dbReference>